<evidence type="ECO:0000313" key="1">
    <source>
        <dbReference type="EMBL" id="JAD57101.1"/>
    </source>
</evidence>
<sequence>MLWLINISEKHTCKIYSKYANKPEKNVESVKNQFDVGTSEDRTINEPEMTLIQKIKQ</sequence>
<protein>
    <submittedName>
        <fullName evidence="1">Uncharacterized protein</fullName>
    </submittedName>
</protein>
<reference evidence="1" key="2">
    <citation type="journal article" date="2015" name="Data Brief">
        <title>Shoot transcriptome of the giant reed, Arundo donax.</title>
        <authorList>
            <person name="Barrero R.A."/>
            <person name="Guerrero F.D."/>
            <person name="Moolhuijzen P."/>
            <person name="Goolsby J.A."/>
            <person name="Tidwell J."/>
            <person name="Bellgard S.E."/>
            <person name="Bellgard M.I."/>
        </authorList>
    </citation>
    <scope>NUCLEOTIDE SEQUENCE</scope>
    <source>
        <tissue evidence="1">Shoot tissue taken approximately 20 cm above the soil surface</tissue>
    </source>
</reference>
<name>A0A0A9B197_ARUDO</name>
<organism evidence="1">
    <name type="scientific">Arundo donax</name>
    <name type="common">Giant reed</name>
    <name type="synonym">Donax arundinaceus</name>
    <dbReference type="NCBI Taxonomy" id="35708"/>
    <lineage>
        <taxon>Eukaryota</taxon>
        <taxon>Viridiplantae</taxon>
        <taxon>Streptophyta</taxon>
        <taxon>Embryophyta</taxon>
        <taxon>Tracheophyta</taxon>
        <taxon>Spermatophyta</taxon>
        <taxon>Magnoliopsida</taxon>
        <taxon>Liliopsida</taxon>
        <taxon>Poales</taxon>
        <taxon>Poaceae</taxon>
        <taxon>PACMAD clade</taxon>
        <taxon>Arundinoideae</taxon>
        <taxon>Arundineae</taxon>
        <taxon>Arundo</taxon>
    </lineage>
</organism>
<dbReference type="EMBL" id="GBRH01240794">
    <property type="protein sequence ID" value="JAD57101.1"/>
    <property type="molecule type" value="Transcribed_RNA"/>
</dbReference>
<dbReference type="AlphaFoldDB" id="A0A0A9B197"/>
<accession>A0A0A9B197</accession>
<proteinExistence type="predicted"/>
<reference evidence="1" key="1">
    <citation type="submission" date="2014-09" db="EMBL/GenBank/DDBJ databases">
        <authorList>
            <person name="Magalhaes I.L.F."/>
            <person name="Oliveira U."/>
            <person name="Santos F.R."/>
            <person name="Vidigal T.H.D.A."/>
            <person name="Brescovit A.D."/>
            <person name="Santos A.J."/>
        </authorList>
    </citation>
    <scope>NUCLEOTIDE SEQUENCE</scope>
    <source>
        <tissue evidence="1">Shoot tissue taken approximately 20 cm above the soil surface</tissue>
    </source>
</reference>